<dbReference type="Proteomes" id="UP000030653">
    <property type="component" value="Unassembled WGS sequence"/>
</dbReference>
<gene>
    <name evidence="2" type="ORF">DACRYDRAFT_104208</name>
</gene>
<evidence type="ECO:0000313" key="2">
    <source>
        <dbReference type="EMBL" id="EJU05722.1"/>
    </source>
</evidence>
<dbReference type="EMBL" id="JH795856">
    <property type="protein sequence ID" value="EJU05722.1"/>
    <property type="molecule type" value="Genomic_DNA"/>
</dbReference>
<feature type="compositionally biased region" description="Polar residues" evidence="1">
    <location>
        <begin position="25"/>
        <end position="44"/>
    </location>
</feature>
<evidence type="ECO:0000256" key="1">
    <source>
        <dbReference type="SAM" id="MobiDB-lite"/>
    </source>
</evidence>
<reference evidence="2 3" key="1">
    <citation type="journal article" date="2012" name="Science">
        <title>The Paleozoic origin of enzymatic lignin decomposition reconstructed from 31 fungal genomes.</title>
        <authorList>
            <person name="Floudas D."/>
            <person name="Binder M."/>
            <person name="Riley R."/>
            <person name="Barry K."/>
            <person name="Blanchette R.A."/>
            <person name="Henrissat B."/>
            <person name="Martinez A.T."/>
            <person name="Otillar R."/>
            <person name="Spatafora J.W."/>
            <person name="Yadav J.S."/>
            <person name="Aerts A."/>
            <person name="Benoit I."/>
            <person name="Boyd A."/>
            <person name="Carlson A."/>
            <person name="Copeland A."/>
            <person name="Coutinho P.M."/>
            <person name="de Vries R.P."/>
            <person name="Ferreira P."/>
            <person name="Findley K."/>
            <person name="Foster B."/>
            <person name="Gaskell J."/>
            <person name="Glotzer D."/>
            <person name="Gorecki P."/>
            <person name="Heitman J."/>
            <person name="Hesse C."/>
            <person name="Hori C."/>
            <person name="Igarashi K."/>
            <person name="Jurgens J.A."/>
            <person name="Kallen N."/>
            <person name="Kersten P."/>
            <person name="Kohler A."/>
            <person name="Kuees U."/>
            <person name="Kumar T.K.A."/>
            <person name="Kuo A."/>
            <person name="LaButti K."/>
            <person name="Larrondo L.F."/>
            <person name="Lindquist E."/>
            <person name="Ling A."/>
            <person name="Lombard V."/>
            <person name="Lucas S."/>
            <person name="Lundell T."/>
            <person name="Martin R."/>
            <person name="McLaughlin D.J."/>
            <person name="Morgenstern I."/>
            <person name="Morin E."/>
            <person name="Murat C."/>
            <person name="Nagy L.G."/>
            <person name="Nolan M."/>
            <person name="Ohm R.A."/>
            <person name="Patyshakuliyeva A."/>
            <person name="Rokas A."/>
            <person name="Ruiz-Duenas F.J."/>
            <person name="Sabat G."/>
            <person name="Salamov A."/>
            <person name="Samejima M."/>
            <person name="Schmutz J."/>
            <person name="Slot J.C."/>
            <person name="St John F."/>
            <person name="Stenlid J."/>
            <person name="Sun H."/>
            <person name="Sun S."/>
            <person name="Syed K."/>
            <person name="Tsang A."/>
            <person name="Wiebenga A."/>
            <person name="Young D."/>
            <person name="Pisabarro A."/>
            <person name="Eastwood D.C."/>
            <person name="Martin F."/>
            <person name="Cullen D."/>
            <person name="Grigoriev I.V."/>
            <person name="Hibbett D.S."/>
        </authorList>
    </citation>
    <scope>NUCLEOTIDE SEQUENCE [LARGE SCALE GENOMIC DNA]</scope>
    <source>
        <strain evidence="2 3">DJM-731 SS1</strain>
    </source>
</reference>
<dbReference type="RefSeq" id="XP_040632616.1">
    <property type="nucleotide sequence ID" value="XM_040767893.1"/>
</dbReference>
<dbReference type="HOGENOM" id="CLU_1073712_0_0_1"/>
<organism evidence="2 3">
    <name type="scientific">Dacryopinax primogenitus (strain DJM 731)</name>
    <name type="common">Brown rot fungus</name>
    <dbReference type="NCBI Taxonomy" id="1858805"/>
    <lineage>
        <taxon>Eukaryota</taxon>
        <taxon>Fungi</taxon>
        <taxon>Dikarya</taxon>
        <taxon>Basidiomycota</taxon>
        <taxon>Agaricomycotina</taxon>
        <taxon>Dacrymycetes</taxon>
        <taxon>Dacrymycetales</taxon>
        <taxon>Dacrymycetaceae</taxon>
        <taxon>Dacryopinax</taxon>
    </lineage>
</organism>
<sequence length="259" mass="28485">MIGDKPQSAQSPIPSVAPHEHHPPLTTSQDDMTGDNTESAQSPVRSAISHDGSAAYYFDVQAPEEESSCKAGSLGDQRYVGYNDAPPPYATLETSHFNTTNTDAHNRASVSVEHTSPYLNVSPLLCNTRDAVTTAASQSDDIEARTVEFFRARFLSELPVYPRYSFNPALNAQPPGGLTTPELFDARRKSQIAAKAKSRAEERARAEARRRRAVYNTQQAGYHPVATFEDGEPVLAPSGATSDYWDRFWDWFGRFIGNG</sequence>
<accession>M5GEV6</accession>
<name>M5GEV6_DACPD</name>
<dbReference type="GeneID" id="63682955"/>
<feature type="region of interest" description="Disordered" evidence="1">
    <location>
        <begin position="1"/>
        <end position="48"/>
    </location>
</feature>
<dbReference type="AlphaFoldDB" id="M5GEV6"/>
<proteinExistence type="predicted"/>
<keyword evidence="3" id="KW-1185">Reference proteome</keyword>
<protein>
    <submittedName>
        <fullName evidence="2">Uncharacterized protein</fullName>
    </submittedName>
</protein>
<evidence type="ECO:0000313" key="3">
    <source>
        <dbReference type="Proteomes" id="UP000030653"/>
    </source>
</evidence>